<name>A0A7J5L020_BACSE</name>
<proteinExistence type="predicted"/>
<evidence type="ECO:0000256" key="1">
    <source>
        <dbReference type="SAM" id="SignalP"/>
    </source>
</evidence>
<dbReference type="EMBL" id="WCLP01000090">
    <property type="protein sequence ID" value="KAB5278579.1"/>
    <property type="molecule type" value="Genomic_DNA"/>
</dbReference>
<dbReference type="PROSITE" id="PS51257">
    <property type="entry name" value="PROKAR_LIPOPROTEIN"/>
    <property type="match status" value="1"/>
</dbReference>
<dbReference type="CDD" id="cd13120">
    <property type="entry name" value="BF2867_like_N"/>
    <property type="match status" value="1"/>
</dbReference>
<evidence type="ECO:0000313" key="3">
    <source>
        <dbReference type="Proteomes" id="UP000440773"/>
    </source>
</evidence>
<dbReference type="Pfam" id="PF13149">
    <property type="entry name" value="Mfa_like_1"/>
    <property type="match status" value="1"/>
</dbReference>
<dbReference type="InterPro" id="IPR025049">
    <property type="entry name" value="Mfa-like_1"/>
</dbReference>
<gene>
    <name evidence="2" type="ORF">F9962_18280</name>
</gene>
<organism evidence="2 3">
    <name type="scientific">Bacteroides stercoris</name>
    <dbReference type="NCBI Taxonomy" id="46506"/>
    <lineage>
        <taxon>Bacteria</taxon>
        <taxon>Pseudomonadati</taxon>
        <taxon>Bacteroidota</taxon>
        <taxon>Bacteroidia</taxon>
        <taxon>Bacteroidales</taxon>
        <taxon>Bacteroidaceae</taxon>
        <taxon>Bacteroides</taxon>
    </lineage>
</organism>
<dbReference type="Gene3D" id="2.60.40.2620">
    <property type="entry name" value="Fimbrillin-like"/>
    <property type="match status" value="1"/>
</dbReference>
<feature type="chain" id="PRO_5029469831" evidence="1">
    <location>
        <begin position="22"/>
        <end position="297"/>
    </location>
</feature>
<dbReference type="CDD" id="cd13121">
    <property type="entry name" value="BF2867_like_C"/>
    <property type="match status" value="1"/>
</dbReference>
<feature type="signal peptide" evidence="1">
    <location>
        <begin position="1"/>
        <end position="21"/>
    </location>
</feature>
<accession>A0A7J5L020</accession>
<comment type="caution">
    <text evidence="2">The sequence shown here is derived from an EMBL/GenBank/DDBJ whole genome shotgun (WGS) entry which is preliminary data.</text>
</comment>
<dbReference type="Gene3D" id="2.60.40.2630">
    <property type="match status" value="1"/>
</dbReference>
<dbReference type="RefSeq" id="WP_117985628.1">
    <property type="nucleotide sequence ID" value="NZ_JAQDRC010000049.1"/>
</dbReference>
<dbReference type="Proteomes" id="UP000440773">
    <property type="component" value="Unassembled WGS sequence"/>
</dbReference>
<dbReference type="InterPro" id="IPR042278">
    <property type="entry name" value="Mfa-like_1_N"/>
</dbReference>
<evidence type="ECO:0000313" key="2">
    <source>
        <dbReference type="EMBL" id="KAB5278579.1"/>
    </source>
</evidence>
<protein>
    <submittedName>
        <fullName evidence="2">Fimbrillin family protein</fullName>
    </submittedName>
</protein>
<sequence>MREKSIKCVCLGLGLNLCGLAACSSQEETLPDNQPFLITSSIQGVSLSRAPHLDASGKGKFTDGDVNTLFFMGKDGRFIKDFSYTYGHTYYWNDVQLKEVGQELKVSACYPTVAAPNPAAFSWDVTDTSAATADFLAAAPATVQEGVTIQVPLQFTHLMHRFIVQLQADGTTVSDGDLAKTQVTISSFLPQAQINLLTATVQGVAGLPAQLHTQGTEAHFILPPQAVGNIEVKIAVGERTQNFRLSDLKVGDSPLTTLESGKAFTLAVKVSKNSFSITGQSIGPWGNQGEANGEIIL</sequence>
<reference evidence="2 3" key="1">
    <citation type="journal article" date="2019" name="Nat. Med.">
        <title>A library of human gut bacterial isolates paired with longitudinal multiomics data enables mechanistic microbiome research.</title>
        <authorList>
            <person name="Poyet M."/>
            <person name="Groussin M."/>
            <person name="Gibbons S.M."/>
            <person name="Avila-Pacheco J."/>
            <person name="Jiang X."/>
            <person name="Kearney S.M."/>
            <person name="Perrotta A.R."/>
            <person name="Berdy B."/>
            <person name="Zhao S."/>
            <person name="Lieberman T.D."/>
            <person name="Swanson P.K."/>
            <person name="Smith M."/>
            <person name="Roesemann S."/>
            <person name="Alexander J.E."/>
            <person name="Rich S.A."/>
            <person name="Livny J."/>
            <person name="Vlamakis H."/>
            <person name="Clish C."/>
            <person name="Bullock K."/>
            <person name="Deik A."/>
            <person name="Scott J."/>
            <person name="Pierce K.A."/>
            <person name="Xavier R.J."/>
            <person name="Alm E.J."/>
        </authorList>
    </citation>
    <scope>NUCLEOTIDE SEQUENCE [LARGE SCALE GENOMIC DNA]</scope>
    <source>
        <strain evidence="2 3">BIOML-A17</strain>
    </source>
</reference>
<dbReference type="AlphaFoldDB" id="A0A7J5L020"/>
<keyword evidence="1" id="KW-0732">Signal</keyword>